<dbReference type="InterPro" id="IPR006966">
    <property type="entry name" value="Peroxin-3"/>
</dbReference>
<dbReference type="GO" id="GO:0005778">
    <property type="term" value="C:peroxisomal membrane"/>
    <property type="evidence" value="ECO:0007669"/>
    <property type="project" value="InterPro"/>
</dbReference>
<dbReference type="GO" id="GO:0045046">
    <property type="term" value="P:protein import into peroxisome membrane"/>
    <property type="evidence" value="ECO:0007669"/>
    <property type="project" value="TreeGrafter"/>
</dbReference>
<accession>S9X8S7</accession>
<protein>
    <submittedName>
        <fullName evidence="1">Peroxin-3 peroxisome import protein</fullName>
    </submittedName>
</protein>
<dbReference type="PANTHER" id="PTHR28080">
    <property type="entry name" value="PEROXISOMAL BIOGENESIS FACTOR 3"/>
    <property type="match status" value="1"/>
</dbReference>
<dbReference type="OrthoDB" id="45930at2759"/>
<organism evidence="1 2">
    <name type="scientific">Schizosaccharomyces cryophilus (strain OY26 / ATCC MYA-4695 / CBS 11777 / NBRC 106824 / NRRL Y48691)</name>
    <name type="common">Fission yeast</name>
    <dbReference type="NCBI Taxonomy" id="653667"/>
    <lineage>
        <taxon>Eukaryota</taxon>
        <taxon>Fungi</taxon>
        <taxon>Dikarya</taxon>
        <taxon>Ascomycota</taxon>
        <taxon>Taphrinomycotina</taxon>
        <taxon>Schizosaccharomycetes</taxon>
        <taxon>Schizosaccharomycetales</taxon>
        <taxon>Schizosaccharomycetaceae</taxon>
        <taxon>Schizosaccharomyces</taxon>
    </lineage>
</organism>
<gene>
    <name evidence="1" type="ORF">SPOG_00997</name>
</gene>
<evidence type="ECO:0000313" key="2">
    <source>
        <dbReference type="Proteomes" id="UP000015464"/>
    </source>
</evidence>
<dbReference type="GO" id="GO:0030674">
    <property type="term" value="F:protein-macromolecule adaptor activity"/>
    <property type="evidence" value="ECO:0007669"/>
    <property type="project" value="TreeGrafter"/>
</dbReference>
<proteinExistence type="predicted"/>
<dbReference type="STRING" id="653667.S9X8S7"/>
<name>S9X8S7_SCHCR</name>
<evidence type="ECO:0000313" key="1">
    <source>
        <dbReference type="EMBL" id="EPY50236.1"/>
    </source>
</evidence>
<dbReference type="EMBL" id="KE546993">
    <property type="protein sequence ID" value="EPY50236.1"/>
    <property type="molecule type" value="Genomic_DNA"/>
</dbReference>
<reference evidence="1 2" key="1">
    <citation type="journal article" date="2011" name="Science">
        <title>Comparative functional genomics of the fission yeasts.</title>
        <authorList>
            <person name="Rhind N."/>
            <person name="Chen Z."/>
            <person name="Yassour M."/>
            <person name="Thompson D.A."/>
            <person name="Haas B.J."/>
            <person name="Habib N."/>
            <person name="Wapinski I."/>
            <person name="Roy S."/>
            <person name="Lin M.F."/>
            <person name="Heiman D.I."/>
            <person name="Young S.K."/>
            <person name="Furuya K."/>
            <person name="Guo Y."/>
            <person name="Pidoux A."/>
            <person name="Chen H.M."/>
            <person name="Robbertse B."/>
            <person name="Goldberg J.M."/>
            <person name="Aoki K."/>
            <person name="Bayne E.H."/>
            <person name="Berlin A.M."/>
            <person name="Desjardins C.A."/>
            <person name="Dobbs E."/>
            <person name="Dukaj L."/>
            <person name="Fan L."/>
            <person name="FitzGerald M.G."/>
            <person name="French C."/>
            <person name="Gujja S."/>
            <person name="Hansen K."/>
            <person name="Keifenheim D."/>
            <person name="Levin J.Z."/>
            <person name="Mosher R.A."/>
            <person name="Mueller C.A."/>
            <person name="Pfiffner J."/>
            <person name="Priest M."/>
            <person name="Russ C."/>
            <person name="Smialowska A."/>
            <person name="Swoboda P."/>
            <person name="Sykes S.M."/>
            <person name="Vaughn M."/>
            <person name="Vengrova S."/>
            <person name="Yoder R."/>
            <person name="Zeng Q."/>
            <person name="Allshire R."/>
            <person name="Baulcombe D."/>
            <person name="Birren B.W."/>
            <person name="Brown W."/>
            <person name="Ekwall K."/>
            <person name="Kellis M."/>
            <person name="Leatherwood J."/>
            <person name="Levin H."/>
            <person name="Margalit H."/>
            <person name="Martienssen R."/>
            <person name="Nieduszynski C.A."/>
            <person name="Spatafora J.W."/>
            <person name="Friedman N."/>
            <person name="Dalgaard J.Z."/>
            <person name="Baumann P."/>
            <person name="Niki H."/>
            <person name="Regev A."/>
            <person name="Nusbaum C."/>
        </authorList>
    </citation>
    <scope>NUCLEOTIDE SEQUENCE [LARGE SCALE GENOMIC DNA]</scope>
    <source>
        <strain evidence="2">OY26 / ATCC MYA-4695 / CBS 11777 / NBRC 106824 / NRRL Y48691</strain>
    </source>
</reference>
<dbReference type="Pfam" id="PF04882">
    <property type="entry name" value="Peroxin-3"/>
    <property type="match status" value="1"/>
</dbReference>
<dbReference type="AlphaFoldDB" id="S9X8S7"/>
<keyword evidence="2" id="KW-1185">Reference proteome</keyword>
<dbReference type="HOGENOM" id="CLU_802062_0_0_1"/>
<dbReference type="OMA" id="SKKYVVT"/>
<dbReference type="PANTHER" id="PTHR28080:SF1">
    <property type="entry name" value="PEROXISOMAL BIOGENESIS FACTOR 3"/>
    <property type="match status" value="1"/>
</dbReference>
<sequence length="351" mass="39838">MSLSRYIRKCYNFALGTSIPVLALFYADSSLRAAISRFTEQRELQLLYSQSFQKALSDGQSSSCFVFNAIANEIEDQLPLHLIVQKLRKSRSSDQDGEEKLSLWNELKLQSVVRLLTTLSVMAECNVLTKTSLTILGRKNFCLNASRKYDATFNNNTFREDSVEDPAILMGIVYILVKKQLPFLVEQVSSSVHRLFESISPTDIMKTDDVYALLEGAVSDLSLYYSFQFSKDREEILAEISKKYVVTGGILQLLDELEDFITETDAKIIISHQIQLLLSHLKTFLPSGSEEGFRLAKMLSFFTKFNNTITELPIKESFFESVSHDSHTRAFASIIYSSFDEEYSAVKDSTI</sequence>
<dbReference type="RefSeq" id="XP_013024722.1">
    <property type="nucleotide sequence ID" value="XM_013169268.1"/>
</dbReference>
<dbReference type="GeneID" id="25035328"/>
<dbReference type="Proteomes" id="UP000015464">
    <property type="component" value="Unassembled WGS sequence"/>
</dbReference>